<organism evidence="2 3">
    <name type="scientific">Rotaria socialis</name>
    <dbReference type="NCBI Taxonomy" id="392032"/>
    <lineage>
        <taxon>Eukaryota</taxon>
        <taxon>Metazoa</taxon>
        <taxon>Spiralia</taxon>
        <taxon>Gnathifera</taxon>
        <taxon>Rotifera</taxon>
        <taxon>Eurotatoria</taxon>
        <taxon>Bdelloidea</taxon>
        <taxon>Philodinida</taxon>
        <taxon>Philodinidae</taxon>
        <taxon>Rotaria</taxon>
    </lineage>
</organism>
<feature type="non-terminal residue" evidence="2">
    <location>
        <position position="78"/>
    </location>
</feature>
<dbReference type="Proteomes" id="UP000663873">
    <property type="component" value="Unassembled WGS sequence"/>
</dbReference>
<evidence type="ECO:0000313" key="3">
    <source>
        <dbReference type="Proteomes" id="UP000663873"/>
    </source>
</evidence>
<protein>
    <recommendedName>
        <fullName evidence="1">MULE transposase domain-containing protein</fullName>
    </recommendedName>
</protein>
<name>A0A821T7C7_9BILA</name>
<dbReference type="InterPro" id="IPR018289">
    <property type="entry name" value="MULE_transposase_dom"/>
</dbReference>
<keyword evidence="3" id="KW-1185">Reference proteome</keyword>
<feature type="domain" description="MULE transposase" evidence="1">
    <location>
        <begin position="7"/>
        <end position="73"/>
    </location>
</feature>
<reference evidence="2" key="1">
    <citation type="submission" date="2021-02" db="EMBL/GenBank/DDBJ databases">
        <authorList>
            <person name="Nowell W R."/>
        </authorList>
    </citation>
    <scope>NUCLEOTIDE SEQUENCE</scope>
</reference>
<dbReference type="AlphaFoldDB" id="A0A821T7C7"/>
<evidence type="ECO:0000259" key="1">
    <source>
        <dbReference type="Pfam" id="PF10551"/>
    </source>
</evidence>
<accession>A0A821T7C7</accession>
<comment type="caution">
    <text evidence="2">The sequence shown here is derived from an EMBL/GenBank/DDBJ whole genome shotgun (WGS) entry which is preliminary data.</text>
</comment>
<proteinExistence type="predicted"/>
<dbReference type="EMBL" id="CAJOBP010066039">
    <property type="protein sequence ID" value="CAF4866871.1"/>
    <property type="molecule type" value="Genomic_DNA"/>
</dbReference>
<evidence type="ECO:0000313" key="2">
    <source>
        <dbReference type="EMBL" id="CAF4866871.1"/>
    </source>
</evidence>
<sequence length="78" mass="9094">MFSEKPILPLAILMHDSKRELVHECFVQIINHELPDLLKKSILVTDGENALKNAFQTHYPTMLQLRCWNHAIKDIKLT</sequence>
<gene>
    <name evidence="2" type="ORF">UJA718_LOCUS44108</name>
</gene>
<dbReference type="Pfam" id="PF10551">
    <property type="entry name" value="MULE"/>
    <property type="match status" value="1"/>
</dbReference>